<dbReference type="PANTHER" id="PTHR35131:SF1">
    <property type="entry name" value="EXPRESSED PROTEIN"/>
    <property type="match status" value="1"/>
</dbReference>
<evidence type="ECO:0000313" key="1">
    <source>
        <dbReference type="EMBL" id="PWA87990.1"/>
    </source>
</evidence>
<evidence type="ECO:0000313" key="2">
    <source>
        <dbReference type="Proteomes" id="UP000245207"/>
    </source>
</evidence>
<accession>A0A2U1PQH1</accession>
<dbReference type="Proteomes" id="UP000245207">
    <property type="component" value="Unassembled WGS sequence"/>
</dbReference>
<organism evidence="1 2">
    <name type="scientific">Artemisia annua</name>
    <name type="common">Sweet wormwood</name>
    <dbReference type="NCBI Taxonomy" id="35608"/>
    <lineage>
        <taxon>Eukaryota</taxon>
        <taxon>Viridiplantae</taxon>
        <taxon>Streptophyta</taxon>
        <taxon>Embryophyta</taxon>
        <taxon>Tracheophyta</taxon>
        <taxon>Spermatophyta</taxon>
        <taxon>Magnoliopsida</taxon>
        <taxon>eudicotyledons</taxon>
        <taxon>Gunneridae</taxon>
        <taxon>Pentapetalae</taxon>
        <taxon>asterids</taxon>
        <taxon>campanulids</taxon>
        <taxon>Asterales</taxon>
        <taxon>Asteraceae</taxon>
        <taxon>Asteroideae</taxon>
        <taxon>Anthemideae</taxon>
        <taxon>Artemisiinae</taxon>
        <taxon>Artemisia</taxon>
    </lineage>
</organism>
<sequence length="121" mass="13523">MLQMPLEKRGDGAATLIEIGTHGTVGNLVRKEIEYYNRLELGSGDHLNSEISLDPGKKHGGGGSNFWSGFGFLRVAWRRKKSNTGFLKDTFLPKVCMKVDVAKSRDKHRTNKIPGFSYQNL</sequence>
<dbReference type="AlphaFoldDB" id="A0A2U1PQH1"/>
<protein>
    <submittedName>
        <fullName evidence="1">Uncharacterized protein</fullName>
    </submittedName>
</protein>
<proteinExistence type="predicted"/>
<keyword evidence="2" id="KW-1185">Reference proteome</keyword>
<dbReference type="OrthoDB" id="783264at2759"/>
<gene>
    <name evidence="1" type="ORF">CTI12_AA124850</name>
</gene>
<comment type="caution">
    <text evidence="1">The sequence shown here is derived from an EMBL/GenBank/DDBJ whole genome shotgun (WGS) entry which is preliminary data.</text>
</comment>
<dbReference type="PANTHER" id="PTHR35131">
    <property type="entry name" value="EXPRESSED PROTEIN"/>
    <property type="match status" value="1"/>
</dbReference>
<dbReference type="EMBL" id="PKPP01000858">
    <property type="protein sequence ID" value="PWA87990.1"/>
    <property type="molecule type" value="Genomic_DNA"/>
</dbReference>
<reference evidence="1 2" key="1">
    <citation type="journal article" date="2018" name="Mol. Plant">
        <title>The genome of Artemisia annua provides insight into the evolution of Asteraceae family and artemisinin biosynthesis.</title>
        <authorList>
            <person name="Shen Q."/>
            <person name="Zhang L."/>
            <person name="Liao Z."/>
            <person name="Wang S."/>
            <person name="Yan T."/>
            <person name="Shi P."/>
            <person name="Liu M."/>
            <person name="Fu X."/>
            <person name="Pan Q."/>
            <person name="Wang Y."/>
            <person name="Lv Z."/>
            <person name="Lu X."/>
            <person name="Zhang F."/>
            <person name="Jiang W."/>
            <person name="Ma Y."/>
            <person name="Chen M."/>
            <person name="Hao X."/>
            <person name="Li L."/>
            <person name="Tang Y."/>
            <person name="Lv G."/>
            <person name="Zhou Y."/>
            <person name="Sun X."/>
            <person name="Brodelius P.E."/>
            <person name="Rose J.K.C."/>
            <person name="Tang K."/>
        </authorList>
    </citation>
    <scope>NUCLEOTIDE SEQUENCE [LARGE SCALE GENOMIC DNA]</scope>
    <source>
        <strain evidence="2">cv. Huhao1</strain>
        <tissue evidence="1">Leaf</tissue>
    </source>
</reference>
<name>A0A2U1PQH1_ARTAN</name>